<dbReference type="InterPro" id="IPR001683">
    <property type="entry name" value="PX_dom"/>
</dbReference>
<keyword evidence="2 6" id="KW-0728">SH3 domain</keyword>
<dbReference type="Proteomes" id="UP001476798">
    <property type="component" value="Unassembled WGS sequence"/>
</dbReference>
<dbReference type="Pfam" id="PF16621">
    <property type="entry name" value="NCF1_PBR_AIR"/>
    <property type="match status" value="1"/>
</dbReference>
<name>A0ABV0N1S2_9TELE</name>
<gene>
    <name evidence="9" type="ORF">GOODEAATRI_015737</name>
</gene>
<dbReference type="InterPro" id="IPR001655">
    <property type="entry name" value="P47PHOX"/>
</dbReference>
<feature type="region of interest" description="Disordered" evidence="7">
    <location>
        <begin position="329"/>
        <end position="350"/>
    </location>
</feature>
<evidence type="ECO:0000313" key="10">
    <source>
        <dbReference type="Proteomes" id="UP001476798"/>
    </source>
</evidence>
<dbReference type="Pfam" id="PF08944">
    <property type="entry name" value="p47_phox_C"/>
    <property type="match status" value="1"/>
</dbReference>
<dbReference type="InterPro" id="IPR036871">
    <property type="entry name" value="PX_dom_sf"/>
</dbReference>
<dbReference type="SUPFAM" id="SSF64268">
    <property type="entry name" value="PX domain"/>
    <property type="match status" value="1"/>
</dbReference>
<dbReference type="Pfam" id="PF00787">
    <property type="entry name" value="PX"/>
    <property type="match status" value="1"/>
</dbReference>
<evidence type="ECO:0000256" key="6">
    <source>
        <dbReference type="PROSITE-ProRule" id="PRU00192"/>
    </source>
</evidence>
<proteinExistence type="predicted"/>
<evidence type="ECO:0000256" key="5">
    <source>
        <dbReference type="ARBA" id="ARBA00022737"/>
    </source>
</evidence>
<comment type="subcellular location">
    <subcellularLocation>
        <location evidence="1">Cytoplasm</location>
    </subcellularLocation>
</comment>
<dbReference type="Gene3D" id="3.30.1520.10">
    <property type="entry name" value="Phox-like domain"/>
    <property type="match status" value="1"/>
</dbReference>
<evidence type="ECO:0000256" key="4">
    <source>
        <dbReference type="ARBA" id="ARBA00022553"/>
    </source>
</evidence>
<evidence type="ECO:0000259" key="8">
    <source>
        <dbReference type="PROSITE" id="PS50002"/>
    </source>
</evidence>
<keyword evidence="3" id="KW-0963">Cytoplasm</keyword>
<protein>
    <recommendedName>
        <fullName evidence="8">SH3 domain-containing protein</fullName>
    </recommendedName>
</protein>
<evidence type="ECO:0000256" key="3">
    <source>
        <dbReference type="ARBA" id="ARBA00022490"/>
    </source>
</evidence>
<feature type="domain" description="SH3" evidence="8">
    <location>
        <begin position="83"/>
        <end position="159"/>
    </location>
</feature>
<dbReference type="InterPro" id="IPR036028">
    <property type="entry name" value="SH3-like_dom_sf"/>
</dbReference>
<dbReference type="PRINTS" id="PR00498">
    <property type="entry name" value="P47PHOX"/>
</dbReference>
<sequence>MEEIYVRHVELLGFEKRFFPSQHYVYRLMVKWSDESEKLIYRTYPEIHTFHKSLKEMFPIESGQIDRKDRIIPSLPGPTRGRKPACTVHVSISHSQTHKEAPYLGKDMKSEQSSYRMKRNETFVESRELTRGTASGWWFCQCESKRGWVPSSYLEPLDGPEEAEEPEPDYEGKSCCVIYCHQQHGGHECVCLLKEKHVSAGELHVTTQAYQAEQEDEISLEVGETVEVIHKLLDGWWVIRSTIRNAKSIHIKSRQKLSQDAYRKNSRRYLQQKGVLAPHRSSAKSPLRERKNEGNKNKFSYLQLVQYKRHHLISVLCFYSTDNIPEVSGSSSESELKKEAPVIPPRPSPELILERCTDNTCKKISINESHSGSSS</sequence>
<evidence type="ECO:0000313" key="9">
    <source>
        <dbReference type="EMBL" id="MEQ2165339.1"/>
    </source>
</evidence>
<organism evidence="9 10">
    <name type="scientific">Goodea atripinnis</name>
    <dbReference type="NCBI Taxonomy" id="208336"/>
    <lineage>
        <taxon>Eukaryota</taxon>
        <taxon>Metazoa</taxon>
        <taxon>Chordata</taxon>
        <taxon>Craniata</taxon>
        <taxon>Vertebrata</taxon>
        <taxon>Euteleostomi</taxon>
        <taxon>Actinopterygii</taxon>
        <taxon>Neopterygii</taxon>
        <taxon>Teleostei</taxon>
        <taxon>Neoteleostei</taxon>
        <taxon>Acanthomorphata</taxon>
        <taxon>Ovalentaria</taxon>
        <taxon>Atherinomorphae</taxon>
        <taxon>Cyprinodontiformes</taxon>
        <taxon>Goodeidae</taxon>
        <taxon>Goodea</taxon>
    </lineage>
</organism>
<dbReference type="InterPro" id="IPR051228">
    <property type="entry name" value="NADPH_Oxidase/PX-Domain"/>
</dbReference>
<dbReference type="InterPro" id="IPR001452">
    <property type="entry name" value="SH3_domain"/>
</dbReference>
<comment type="caution">
    <text evidence="9">The sequence shown here is derived from an EMBL/GenBank/DDBJ whole genome shotgun (WGS) entry which is preliminary data.</text>
</comment>
<dbReference type="SUPFAM" id="SSF50044">
    <property type="entry name" value="SH3-domain"/>
    <property type="match status" value="2"/>
</dbReference>
<keyword evidence="10" id="KW-1185">Reference proteome</keyword>
<keyword evidence="4" id="KW-0597">Phosphoprotein</keyword>
<dbReference type="PANTHER" id="PTHR15706">
    <property type="entry name" value="SH3 MULTIPLE DOMAIN"/>
    <property type="match status" value="1"/>
</dbReference>
<dbReference type="EMBL" id="JAHRIO010021170">
    <property type="protein sequence ID" value="MEQ2165339.1"/>
    <property type="molecule type" value="Genomic_DNA"/>
</dbReference>
<dbReference type="InterPro" id="IPR015039">
    <property type="entry name" value="NCF1_C"/>
</dbReference>
<dbReference type="PROSITE" id="PS50002">
    <property type="entry name" value="SH3"/>
    <property type="match status" value="2"/>
</dbReference>
<reference evidence="9 10" key="1">
    <citation type="submission" date="2021-06" db="EMBL/GenBank/DDBJ databases">
        <authorList>
            <person name="Palmer J.M."/>
        </authorList>
    </citation>
    <scope>NUCLEOTIDE SEQUENCE [LARGE SCALE GENOMIC DNA]</scope>
    <source>
        <strain evidence="9 10">GA_2019</strain>
        <tissue evidence="9">Muscle</tissue>
    </source>
</reference>
<dbReference type="Gene3D" id="2.30.30.40">
    <property type="entry name" value="SH3 Domains"/>
    <property type="match status" value="2"/>
</dbReference>
<dbReference type="SMART" id="SM00326">
    <property type="entry name" value="SH3"/>
    <property type="match status" value="2"/>
</dbReference>
<evidence type="ECO:0000256" key="2">
    <source>
        <dbReference type="ARBA" id="ARBA00022443"/>
    </source>
</evidence>
<evidence type="ECO:0000256" key="7">
    <source>
        <dbReference type="SAM" id="MobiDB-lite"/>
    </source>
</evidence>
<dbReference type="InterPro" id="IPR032136">
    <property type="entry name" value="NCF1_PBR/AIR"/>
</dbReference>
<evidence type="ECO:0000256" key="1">
    <source>
        <dbReference type="ARBA" id="ARBA00004496"/>
    </source>
</evidence>
<feature type="domain" description="SH3" evidence="8">
    <location>
        <begin position="199"/>
        <end position="259"/>
    </location>
</feature>
<accession>A0ABV0N1S2</accession>
<keyword evidence="5" id="KW-0677">Repeat</keyword>
<dbReference type="PANTHER" id="PTHR15706:SF6">
    <property type="entry name" value="NEUTROPHIL CYTOSOL FACTOR 1-RELATED"/>
    <property type="match status" value="1"/>
</dbReference>